<dbReference type="PANTHER" id="PTHR23301">
    <property type="entry name" value="CHITIN BINDING PERITROPHIN-A"/>
    <property type="match status" value="1"/>
</dbReference>
<evidence type="ECO:0000256" key="2">
    <source>
        <dbReference type="ARBA" id="ARBA00022729"/>
    </source>
</evidence>
<organism evidence="8 9">
    <name type="scientific">Sitophilus oryzae</name>
    <name type="common">Rice weevil</name>
    <name type="synonym">Curculio oryzae</name>
    <dbReference type="NCBI Taxonomy" id="7048"/>
    <lineage>
        <taxon>Eukaryota</taxon>
        <taxon>Metazoa</taxon>
        <taxon>Ecdysozoa</taxon>
        <taxon>Arthropoda</taxon>
        <taxon>Hexapoda</taxon>
        <taxon>Insecta</taxon>
        <taxon>Pterygota</taxon>
        <taxon>Neoptera</taxon>
        <taxon>Endopterygota</taxon>
        <taxon>Coleoptera</taxon>
        <taxon>Polyphaga</taxon>
        <taxon>Cucujiformia</taxon>
        <taxon>Curculionidae</taxon>
        <taxon>Dryophthorinae</taxon>
        <taxon>Sitophilus</taxon>
    </lineage>
</organism>
<dbReference type="InterPro" id="IPR036508">
    <property type="entry name" value="Chitin-bd_dom_sf"/>
</dbReference>
<dbReference type="Proteomes" id="UP000504635">
    <property type="component" value="Unplaced"/>
</dbReference>
<keyword evidence="1" id="KW-0147">Chitin-binding</keyword>
<dbReference type="GeneID" id="115881694"/>
<dbReference type="PROSITE" id="PS50940">
    <property type="entry name" value="CHIT_BIND_II"/>
    <property type="match status" value="1"/>
</dbReference>
<gene>
    <name evidence="9" type="primary">LOC115881694</name>
</gene>
<feature type="chain" id="PRO_5026862506" evidence="6">
    <location>
        <begin position="25"/>
        <end position="174"/>
    </location>
</feature>
<feature type="signal peptide" evidence="6">
    <location>
        <begin position="1"/>
        <end position="24"/>
    </location>
</feature>
<keyword evidence="5" id="KW-0325">Glycoprotein</keyword>
<dbReference type="AlphaFoldDB" id="A0A6J2XWL4"/>
<dbReference type="OrthoDB" id="9987187at2759"/>
<dbReference type="Pfam" id="PF01607">
    <property type="entry name" value="CBM_14"/>
    <property type="match status" value="1"/>
</dbReference>
<dbReference type="KEGG" id="soy:115881694"/>
<proteinExistence type="predicted"/>
<dbReference type="SMART" id="SM00494">
    <property type="entry name" value="ChtBD2"/>
    <property type="match status" value="1"/>
</dbReference>
<evidence type="ECO:0000256" key="3">
    <source>
        <dbReference type="ARBA" id="ARBA00022737"/>
    </source>
</evidence>
<evidence type="ECO:0000256" key="4">
    <source>
        <dbReference type="ARBA" id="ARBA00023157"/>
    </source>
</evidence>
<dbReference type="Gene3D" id="2.170.140.10">
    <property type="entry name" value="Chitin binding domain"/>
    <property type="match status" value="2"/>
</dbReference>
<dbReference type="RefSeq" id="XP_030755155.1">
    <property type="nucleotide sequence ID" value="XM_030899295.1"/>
</dbReference>
<dbReference type="InterPro" id="IPR002557">
    <property type="entry name" value="Chitin-bd_dom"/>
</dbReference>
<dbReference type="InParanoid" id="A0A6J2XWL4"/>
<dbReference type="InterPro" id="IPR051940">
    <property type="entry name" value="Chitin_bind-dev_reg"/>
</dbReference>
<dbReference type="GO" id="GO:0008061">
    <property type="term" value="F:chitin binding"/>
    <property type="evidence" value="ECO:0007669"/>
    <property type="project" value="UniProtKB-KW"/>
</dbReference>
<dbReference type="PANTHER" id="PTHR23301:SF0">
    <property type="entry name" value="CHITIN-BINDING TYPE-2 DOMAIN-CONTAINING PROTEIN-RELATED"/>
    <property type="match status" value="1"/>
</dbReference>
<keyword evidence="4" id="KW-1015">Disulfide bond</keyword>
<dbReference type="SUPFAM" id="SSF57625">
    <property type="entry name" value="Invertebrate chitin-binding proteins"/>
    <property type="match status" value="2"/>
</dbReference>
<dbReference type="GO" id="GO:0005576">
    <property type="term" value="C:extracellular region"/>
    <property type="evidence" value="ECO:0007669"/>
    <property type="project" value="InterPro"/>
</dbReference>
<evidence type="ECO:0000259" key="7">
    <source>
        <dbReference type="PROSITE" id="PS50940"/>
    </source>
</evidence>
<evidence type="ECO:0000256" key="5">
    <source>
        <dbReference type="ARBA" id="ARBA00023180"/>
    </source>
</evidence>
<feature type="domain" description="Chitin-binding type-2" evidence="7">
    <location>
        <begin position="25"/>
        <end position="82"/>
    </location>
</feature>
<evidence type="ECO:0000256" key="6">
    <source>
        <dbReference type="SAM" id="SignalP"/>
    </source>
</evidence>
<accession>A0A6J2XWL4</accession>
<reference evidence="9" key="1">
    <citation type="submission" date="2025-08" db="UniProtKB">
        <authorList>
            <consortium name="RefSeq"/>
        </authorList>
    </citation>
    <scope>IDENTIFICATION</scope>
    <source>
        <tissue evidence="9">Gonads</tissue>
    </source>
</reference>
<evidence type="ECO:0000313" key="8">
    <source>
        <dbReference type="Proteomes" id="UP000504635"/>
    </source>
</evidence>
<sequence>MGINAMKRSVIFIGLVLCVIRCSASTTCDDTEEDLHFPHPTDCARYYRCVYGRKVLKICPEKMLFNPAIANCDLYYNVDCRNENKNSDEDFTEVIENLTRKIPSRIFSTSTEKGVSNSEEIILNNSDSNIKFVYLPHEEDSSRYYKFESGEKFLMNCDEGMYFNFELEICIEYE</sequence>
<keyword evidence="3" id="KW-0677">Repeat</keyword>
<keyword evidence="8" id="KW-1185">Reference proteome</keyword>
<keyword evidence="2 6" id="KW-0732">Signal</keyword>
<name>A0A6J2XWL4_SITOR</name>
<evidence type="ECO:0000256" key="1">
    <source>
        <dbReference type="ARBA" id="ARBA00022669"/>
    </source>
</evidence>
<protein>
    <submittedName>
        <fullName evidence="9">Uncharacterized protein LOC115881694</fullName>
    </submittedName>
</protein>
<evidence type="ECO:0000313" key="9">
    <source>
        <dbReference type="RefSeq" id="XP_030755155.1"/>
    </source>
</evidence>